<dbReference type="InterPro" id="IPR036005">
    <property type="entry name" value="Creatinase/aminopeptidase-like"/>
</dbReference>
<evidence type="ECO:0000259" key="3">
    <source>
        <dbReference type="Pfam" id="PF00557"/>
    </source>
</evidence>
<dbReference type="PANTHER" id="PTHR46112">
    <property type="entry name" value="AMINOPEPTIDASE"/>
    <property type="match status" value="1"/>
</dbReference>
<proteinExistence type="predicted"/>
<dbReference type="CDD" id="cd01092">
    <property type="entry name" value="APP-like"/>
    <property type="match status" value="1"/>
</dbReference>
<dbReference type="GO" id="GO:0046872">
    <property type="term" value="F:metal ion binding"/>
    <property type="evidence" value="ECO:0007669"/>
    <property type="project" value="UniProtKB-KW"/>
</dbReference>
<dbReference type="GO" id="GO:0004177">
    <property type="term" value="F:aminopeptidase activity"/>
    <property type="evidence" value="ECO:0007669"/>
    <property type="project" value="UniProtKB-KW"/>
</dbReference>
<dbReference type="EC" id="3.4.11.-" evidence="4"/>
<organism evidence="4">
    <name type="scientific">bioreactor metagenome</name>
    <dbReference type="NCBI Taxonomy" id="1076179"/>
    <lineage>
        <taxon>unclassified sequences</taxon>
        <taxon>metagenomes</taxon>
        <taxon>ecological metagenomes</taxon>
    </lineage>
</organism>
<dbReference type="AlphaFoldDB" id="A0A645D5P5"/>
<dbReference type="InterPro" id="IPR001131">
    <property type="entry name" value="Peptidase_M24B_aminopep-P_CS"/>
</dbReference>
<dbReference type="InterPro" id="IPR050659">
    <property type="entry name" value="Peptidase_M24B"/>
</dbReference>
<gene>
    <name evidence="4" type="primary">ypdF_19</name>
    <name evidence="4" type="ORF">SDC9_131608</name>
</gene>
<accession>A0A645D5P5</accession>
<keyword evidence="4" id="KW-0645">Protease</keyword>
<dbReference type="SUPFAM" id="SSF55920">
    <property type="entry name" value="Creatinase/aminopeptidase"/>
    <property type="match status" value="1"/>
</dbReference>
<feature type="domain" description="Peptidase M24" evidence="3">
    <location>
        <begin position="2"/>
        <end position="197"/>
    </location>
</feature>
<evidence type="ECO:0000256" key="1">
    <source>
        <dbReference type="ARBA" id="ARBA00022723"/>
    </source>
</evidence>
<comment type="caution">
    <text evidence="4">The sequence shown here is derived from an EMBL/GenBank/DDBJ whole genome shotgun (WGS) entry which is preliminary data.</text>
</comment>
<evidence type="ECO:0000256" key="2">
    <source>
        <dbReference type="ARBA" id="ARBA00022801"/>
    </source>
</evidence>
<dbReference type="Gene3D" id="3.90.230.10">
    <property type="entry name" value="Creatinase/methionine aminopeptidase superfamily"/>
    <property type="match status" value="1"/>
</dbReference>
<keyword evidence="1" id="KW-0479">Metal-binding</keyword>
<dbReference type="PROSITE" id="PS00491">
    <property type="entry name" value="PROLINE_PEPTIDASE"/>
    <property type="match status" value="1"/>
</dbReference>
<reference evidence="4" key="1">
    <citation type="submission" date="2019-08" db="EMBL/GenBank/DDBJ databases">
        <authorList>
            <person name="Kucharzyk K."/>
            <person name="Murdoch R.W."/>
            <person name="Higgins S."/>
            <person name="Loffler F."/>
        </authorList>
    </citation>
    <scope>NUCLEOTIDE SEQUENCE</scope>
</reference>
<keyword evidence="4" id="KW-0031">Aminopeptidase</keyword>
<dbReference type="PANTHER" id="PTHR46112:SF3">
    <property type="entry name" value="AMINOPEPTIDASE YPDF"/>
    <property type="match status" value="1"/>
</dbReference>
<dbReference type="EMBL" id="VSSQ01033055">
    <property type="protein sequence ID" value="MPM84535.1"/>
    <property type="molecule type" value="Genomic_DNA"/>
</dbReference>
<dbReference type="InterPro" id="IPR000994">
    <property type="entry name" value="Pept_M24"/>
</dbReference>
<name>A0A645D5P5_9ZZZZ</name>
<evidence type="ECO:0000313" key="4">
    <source>
        <dbReference type="EMBL" id="MPM84535.1"/>
    </source>
</evidence>
<protein>
    <submittedName>
        <fullName evidence="4">Aminopeptidase YpdF</fullName>
        <ecNumber evidence="4">3.4.11.-</ecNumber>
    </submittedName>
</protein>
<sequence length="215" mass="23135">MIAEIAFHEALKKIKVGLSEKELAAFLEYVMRMNGADGISFETIAISGANTSKPHGVPSDKKIQDCDFVTMDFGAVYDGYHSDMTRTVAVGSVSDEQRNIYAIVLQAQMNALEGLKPGVSCNNADALARDVIAKKGFGEFFGHSTGHGVGIEIHEQPTLSPNNSELLSAGNVVTVEPGIYLPDKFGVRIEDMAAITEDGYENLTAAEKNLIILQP</sequence>
<dbReference type="InterPro" id="IPR001714">
    <property type="entry name" value="Pept_M24_MAP"/>
</dbReference>
<dbReference type="Pfam" id="PF00557">
    <property type="entry name" value="Peptidase_M24"/>
    <property type="match status" value="1"/>
</dbReference>
<dbReference type="PRINTS" id="PR00599">
    <property type="entry name" value="MAPEPTIDASE"/>
</dbReference>
<keyword evidence="2 4" id="KW-0378">Hydrolase</keyword>